<dbReference type="KEGG" id="vg:18506284"/>
<dbReference type="OrthoDB" id="24188at10239"/>
<dbReference type="RefSeq" id="YP_009009882.1">
    <property type="nucleotide sequence ID" value="NC_023607.1"/>
</dbReference>
<evidence type="ECO:0000313" key="1">
    <source>
        <dbReference type="EMBL" id="AHJ86412.1"/>
    </source>
</evidence>
<keyword evidence="2" id="KW-1185">Reference proteome</keyword>
<sequence>MRATVVTLDTHMVVMAGEPILDKQEGTLTLLFEDLTSRIFNWDKVVDYYYMTEEETADWLAERENN</sequence>
<dbReference type="Pfam" id="PF23887">
    <property type="entry name" value="Phage_Gene47"/>
    <property type="match status" value="1"/>
</dbReference>
<name>W8ECK5_9CAUD</name>
<reference evidence="1 2" key="1">
    <citation type="journal article" date="2014" name="Genome Announc.">
        <title>Complete genome sequences of nine mycobacteriophages.</title>
        <authorList>
            <person name="Franceschelli J.J."/>
            <person name="Suarez C.A."/>
            <person name="Teran L."/>
            <person name="Raya R.R."/>
            <person name="Morbidoni H.R."/>
        </authorList>
    </citation>
    <scope>NUCLEOTIDE SEQUENCE [LARGE SCALE GENOMIC DNA]</scope>
</reference>
<dbReference type="EMBL" id="KJ192196">
    <property type="protein sequence ID" value="AHJ86412.1"/>
    <property type="molecule type" value="Genomic_DNA"/>
</dbReference>
<dbReference type="InterPro" id="IPR056973">
    <property type="entry name" value="Phage_L5_Gp47"/>
</dbReference>
<evidence type="ECO:0000313" key="2">
    <source>
        <dbReference type="Proteomes" id="UP000201360"/>
    </source>
</evidence>
<dbReference type="Proteomes" id="UP000201360">
    <property type="component" value="Segment"/>
</dbReference>
<gene>
    <name evidence="1" type="ORF">40AC_49</name>
</gene>
<organism evidence="1 2">
    <name type="scientific">Mycobacterium phage 40AC</name>
    <dbReference type="NCBI Taxonomy" id="1458717"/>
    <lineage>
        <taxon>Viruses</taxon>
        <taxon>Duplodnaviria</taxon>
        <taxon>Heunggongvirae</taxon>
        <taxon>Uroviricota</taxon>
        <taxon>Caudoviricetes</taxon>
        <taxon>Santafevirus</taxon>
        <taxon>Santafevirus sf40AC</taxon>
    </lineage>
</organism>
<protein>
    <submittedName>
        <fullName evidence="1">Uncharacterized protein</fullName>
    </submittedName>
</protein>
<accession>W8ECK5</accession>
<proteinExistence type="predicted"/>